<protein>
    <recommendedName>
        <fullName evidence="5">Dual specificity protein phosphatase 19</fullName>
    </recommendedName>
</protein>
<dbReference type="InterPro" id="IPR020422">
    <property type="entry name" value="TYR_PHOSPHATASE_DUAL_dom"/>
</dbReference>
<dbReference type="PANTHER" id="PTHR46377">
    <property type="entry name" value="DUAL SPECIFICITY PROTEIN PHOSPHATASE 19"/>
    <property type="match status" value="1"/>
</dbReference>
<evidence type="ECO:0008006" key="5">
    <source>
        <dbReference type="Google" id="ProtNLM"/>
    </source>
</evidence>
<dbReference type="InterPro" id="IPR000340">
    <property type="entry name" value="Dual-sp_phosphatase_cat-dom"/>
</dbReference>
<gene>
    <name evidence="3" type="ORF">AFUS01_LOCUS45630</name>
</gene>
<dbReference type="SMART" id="SM00195">
    <property type="entry name" value="DSPc"/>
    <property type="match status" value="1"/>
</dbReference>
<comment type="caution">
    <text evidence="3">The sequence shown here is derived from an EMBL/GenBank/DDBJ whole genome shotgun (WGS) entry which is preliminary data.</text>
</comment>
<evidence type="ECO:0000259" key="1">
    <source>
        <dbReference type="PROSITE" id="PS50054"/>
    </source>
</evidence>
<dbReference type="InterPro" id="IPR000387">
    <property type="entry name" value="Tyr_Pase_dom"/>
</dbReference>
<dbReference type="CDD" id="cd14498">
    <property type="entry name" value="DSP"/>
    <property type="match status" value="1"/>
</dbReference>
<dbReference type="Proteomes" id="UP000708208">
    <property type="component" value="Unassembled WGS sequence"/>
</dbReference>
<feature type="domain" description="Tyrosine-protein phosphatase" evidence="1">
    <location>
        <begin position="64"/>
        <end position="212"/>
    </location>
</feature>
<sequence>MDPDSSSLLSQLQGKLKKLQPTQTKLTRADGQVSYFQNQGLEKLDTASERSTFGFVVDTKPDLTCGKVLPWLFVSSQDVPQDLRIVQELEITHILSLLPGFQLYPLVKPFIKEHLVLEFYDEENFITSADSEEAVSKAMRFIQNAKASDSKILIHCNAGLSRAPTIAMIYLIRAEKYNFEDAWEKVKSARVHAQPNAGFLKYLRSTSVQCNQ</sequence>
<evidence type="ECO:0000259" key="2">
    <source>
        <dbReference type="PROSITE" id="PS50056"/>
    </source>
</evidence>
<dbReference type="PROSITE" id="PS50054">
    <property type="entry name" value="TYR_PHOSPHATASE_DUAL"/>
    <property type="match status" value="1"/>
</dbReference>
<dbReference type="PROSITE" id="PS50056">
    <property type="entry name" value="TYR_PHOSPHATASE_2"/>
    <property type="match status" value="1"/>
</dbReference>
<feature type="domain" description="Tyrosine specific protein phosphatases" evidence="2">
    <location>
        <begin position="133"/>
        <end position="190"/>
    </location>
</feature>
<evidence type="ECO:0000313" key="3">
    <source>
        <dbReference type="EMBL" id="CAG7836380.1"/>
    </source>
</evidence>
<dbReference type="Pfam" id="PF00782">
    <property type="entry name" value="DSPc"/>
    <property type="match status" value="1"/>
</dbReference>
<dbReference type="OrthoDB" id="10252009at2759"/>
<dbReference type="EMBL" id="CAJVCH010571002">
    <property type="protein sequence ID" value="CAG7836380.1"/>
    <property type="molecule type" value="Genomic_DNA"/>
</dbReference>
<keyword evidence="4" id="KW-1185">Reference proteome</keyword>
<proteinExistence type="predicted"/>
<reference evidence="3" key="1">
    <citation type="submission" date="2021-06" db="EMBL/GenBank/DDBJ databases">
        <authorList>
            <person name="Hodson N. C."/>
            <person name="Mongue J. A."/>
            <person name="Jaron S. K."/>
        </authorList>
    </citation>
    <scope>NUCLEOTIDE SEQUENCE</scope>
</reference>
<organism evidence="3 4">
    <name type="scientific">Allacma fusca</name>
    <dbReference type="NCBI Taxonomy" id="39272"/>
    <lineage>
        <taxon>Eukaryota</taxon>
        <taxon>Metazoa</taxon>
        <taxon>Ecdysozoa</taxon>
        <taxon>Arthropoda</taxon>
        <taxon>Hexapoda</taxon>
        <taxon>Collembola</taxon>
        <taxon>Symphypleona</taxon>
        <taxon>Sminthuridae</taxon>
        <taxon>Allacma</taxon>
    </lineage>
</organism>
<name>A0A8J2LNJ1_9HEXA</name>
<dbReference type="AlphaFoldDB" id="A0A8J2LNJ1"/>
<dbReference type="GO" id="GO:0008579">
    <property type="term" value="F:JUN kinase phosphatase activity"/>
    <property type="evidence" value="ECO:0007669"/>
    <property type="project" value="TreeGrafter"/>
</dbReference>
<dbReference type="PANTHER" id="PTHR46377:SF1">
    <property type="entry name" value="DUAL SPECIFICITY PROTEIN PHOSPHATASE 19"/>
    <property type="match status" value="1"/>
</dbReference>
<accession>A0A8J2LNJ1</accession>
<evidence type="ECO:0000313" key="4">
    <source>
        <dbReference type="Proteomes" id="UP000708208"/>
    </source>
</evidence>
<dbReference type="GO" id="GO:0005737">
    <property type="term" value="C:cytoplasm"/>
    <property type="evidence" value="ECO:0007669"/>
    <property type="project" value="TreeGrafter"/>
</dbReference>